<gene>
    <name evidence="1" type="ORF">BDN72DRAFT_960374</name>
</gene>
<proteinExistence type="predicted"/>
<protein>
    <submittedName>
        <fullName evidence="1">Uncharacterized protein</fullName>
    </submittedName>
</protein>
<sequence length="115" mass="12476">MHFSAFSLLPLLALADVALSICPGFNYAVGNVQPIGSKEIGWFVYDDSCNLVDKLVMEKHGNPCTSSMFGCSPPPLHINKYTSSHTKLIYDCRPDPKAGNCATDLIAVCCRNDGH</sequence>
<organism evidence="1 2">
    <name type="scientific">Pluteus cervinus</name>
    <dbReference type="NCBI Taxonomy" id="181527"/>
    <lineage>
        <taxon>Eukaryota</taxon>
        <taxon>Fungi</taxon>
        <taxon>Dikarya</taxon>
        <taxon>Basidiomycota</taxon>
        <taxon>Agaricomycotina</taxon>
        <taxon>Agaricomycetes</taxon>
        <taxon>Agaricomycetidae</taxon>
        <taxon>Agaricales</taxon>
        <taxon>Pluteineae</taxon>
        <taxon>Pluteaceae</taxon>
        <taxon>Pluteus</taxon>
    </lineage>
</organism>
<dbReference type="EMBL" id="ML208355">
    <property type="protein sequence ID" value="TFK68305.1"/>
    <property type="molecule type" value="Genomic_DNA"/>
</dbReference>
<evidence type="ECO:0000313" key="2">
    <source>
        <dbReference type="Proteomes" id="UP000308600"/>
    </source>
</evidence>
<accession>A0ACD3AR64</accession>
<evidence type="ECO:0000313" key="1">
    <source>
        <dbReference type="EMBL" id="TFK68305.1"/>
    </source>
</evidence>
<keyword evidence="2" id="KW-1185">Reference proteome</keyword>
<reference evidence="1 2" key="1">
    <citation type="journal article" date="2019" name="Nat. Ecol. Evol.">
        <title>Megaphylogeny resolves global patterns of mushroom evolution.</title>
        <authorList>
            <person name="Varga T."/>
            <person name="Krizsan K."/>
            <person name="Foldi C."/>
            <person name="Dima B."/>
            <person name="Sanchez-Garcia M."/>
            <person name="Sanchez-Ramirez S."/>
            <person name="Szollosi G.J."/>
            <person name="Szarkandi J.G."/>
            <person name="Papp V."/>
            <person name="Albert L."/>
            <person name="Andreopoulos W."/>
            <person name="Angelini C."/>
            <person name="Antonin V."/>
            <person name="Barry K.W."/>
            <person name="Bougher N.L."/>
            <person name="Buchanan P."/>
            <person name="Buyck B."/>
            <person name="Bense V."/>
            <person name="Catcheside P."/>
            <person name="Chovatia M."/>
            <person name="Cooper J."/>
            <person name="Damon W."/>
            <person name="Desjardin D."/>
            <person name="Finy P."/>
            <person name="Geml J."/>
            <person name="Haridas S."/>
            <person name="Hughes K."/>
            <person name="Justo A."/>
            <person name="Karasinski D."/>
            <person name="Kautmanova I."/>
            <person name="Kiss B."/>
            <person name="Kocsube S."/>
            <person name="Kotiranta H."/>
            <person name="LaButti K.M."/>
            <person name="Lechner B.E."/>
            <person name="Liimatainen K."/>
            <person name="Lipzen A."/>
            <person name="Lukacs Z."/>
            <person name="Mihaltcheva S."/>
            <person name="Morgado L.N."/>
            <person name="Niskanen T."/>
            <person name="Noordeloos M.E."/>
            <person name="Ohm R.A."/>
            <person name="Ortiz-Santana B."/>
            <person name="Ovrebo C."/>
            <person name="Racz N."/>
            <person name="Riley R."/>
            <person name="Savchenko A."/>
            <person name="Shiryaev A."/>
            <person name="Soop K."/>
            <person name="Spirin V."/>
            <person name="Szebenyi C."/>
            <person name="Tomsovsky M."/>
            <person name="Tulloss R.E."/>
            <person name="Uehling J."/>
            <person name="Grigoriev I.V."/>
            <person name="Vagvolgyi C."/>
            <person name="Papp T."/>
            <person name="Martin F.M."/>
            <person name="Miettinen O."/>
            <person name="Hibbett D.S."/>
            <person name="Nagy L.G."/>
        </authorList>
    </citation>
    <scope>NUCLEOTIDE SEQUENCE [LARGE SCALE GENOMIC DNA]</scope>
    <source>
        <strain evidence="1 2">NL-1719</strain>
    </source>
</reference>
<dbReference type="Proteomes" id="UP000308600">
    <property type="component" value="Unassembled WGS sequence"/>
</dbReference>
<name>A0ACD3AR64_9AGAR</name>